<feature type="transmembrane region" description="Helical" evidence="1">
    <location>
        <begin position="12"/>
        <end position="31"/>
    </location>
</feature>
<reference evidence="2 3" key="1">
    <citation type="submission" date="2020-08" db="EMBL/GenBank/DDBJ databases">
        <title>Genomic Encyclopedia of Type Strains, Phase III (KMG-III): the genomes of soil and plant-associated and newly described type strains.</title>
        <authorList>
            <person name="Whitman W."/>
        </authorList>
    </citation>
    <scope>NUCLEOTIDE SEQUENCE [LARGE SCALE GENOMIC DNA]</scope>
    <source>
        <strain evidence="2 3">CECT 8571</strain>
    </source>
</reference>
<keyword evidence="1" id="KW-0472">Membrane</keyword>
<protein>
    <submittedName>
        <fullName evidence="2">Uncharacterized protein</fullName>
    </submittedName>
</protein>
<name>A0A839UPL1_9GAMM</name>
<keyword evidence="1" id="KW-0812">Transmembrane</keyword>
<evidence type="ECO:0000256" key="1">
    <source>
        <dbReference type="SAM" id="Phobius"/>
    </source>
</evidence>
<feature type="transmembrane region" description="Helical" evidence="1">
    <location>
        <begin position="160"/>
        <end position="185"/>
    </location>
</feature>
<comment type="caution">
    <text evidence="2">The sequence shown here is derived from an EMBL/GenBank/DDBJ whole genome shotgun (WGS) entry which is preliminary data.</text>
</comment>
<feature type="transmembrane region" description="Helical" evidence="1">
    <location>
        <begin position="191"/>
        <end position="208"/>
    </location>
</feature>
<feature type="transmembrane region" description="Helical" evidence="1">
    <location>
        <begin position="130"/>
        <end position="148"/>
    </location>
</feature>
<feature type="transmembrane region" description="Helical" evidence="1">
    <location>
        <begin position="105"/>
        <end position="124"/>
    </location>
</feature>
<evidence type="ECO:0000313" key="2">
    <source>
        <dbReference type="EMBL" id="MBB3167367.1"/>
    </source>
</evidence>
<feature type="transmembrane region" description="Helical" evidence="1">
    <location>
        <begin position="72"/>
        <end position="93"/>
    </location>
</feature>
<organism evidence="2 3">
    <name type="scientific">Simiduia aestuariiviva</name>
    <dbReference type="NCBI Taxonomy" id="1510459"/>
    <lineage>
        <taxon>Bacteria</taxon>
        <taxon>Pseudomonadati</taxon>
        <taxon>Pseudomonadota</taxon>
        <taxon>Gammaproteobacteria</taxon>
        <taxon>Cellvibrionales</taxon>
        <taxon>Cellvibrionaceae</taxon>
        <taxon>Simiduia</taxon>
    </lineage>
</organism>
<gene>
    <name evidence="2" type="ORF">FHS30_000543</name>
</gene>
<evidence type="ECO:0000313" key="3">
    <source>
        <dbReference type="Proteomes" id="UP000559987"/>
    </source>
</evidence>
<dbReference type="RefSeq" id="WP_183908024.1">
    <property type="nucleotide sequence ID" value="NZ_JACHXZ010000001.1"/>
</dbReference>
<dbReference type="AlphaFoldDB" id="A0A839UPL1"/>
<keyword evidence="1" id="KW-1133">Transmembrane helix</keyword>
<accession>A0A839UPL1</accession>
<sequence>MIEFVDSPTELTTAATDLILSLIAFWCCRAVPKQGERFYWRLWQSIFGLLSLAALLGALVHGLQLDDRVYQALWAVIYLALALLITAFLVISVWDVFGPDRARQIKGLAMLLGGGFFTYTLLFPSSFLPFIIYQVCVMVMALLGYLWLCAARGAPGCNWLAAGIAITIAASAIQATQALSFTFIWPFDHNGVYHFVQMGALWVLLRGVRLRLSDAR</sequence>
<keyword evidence="3" id="KW-1185">Reference proteome</keyword>
<proteinExistence type="predicted"/>
<dbReference type="Pfam" id="PF22285">
    <property type="entry name" value="DUF6962"/>
    <property type="match status" value="1"/>
</dbReference>
<dbReference type="InterPro" id="IPR054235">
    <property type="entry name" value="DUF6962"/>
</dbReference>
<feature type="transmembrane region" description="Helical" evidence="1">
    <location>
        <begin position="38"/>
        <end position="60"/>
    </location>
</feature>
<dbReference type="EMBL" id="JACHXZ010000001">
    <property type="protein sequence ID" value="MBB3167367.1"/>
    <property type="molecule type" value="Genomic_DNA"/>
</dbReference>
<dbReference type="Proteomes" id="UP000559987">
    <property type="component" value="Unassembled WGS sequence"/>
</dbReference>